<dbReference type="EMBL" id="WNYA01000007">
    <property type="protein sequence ID" value="KAG8563495.1"/>
    <property type="molecule type" value="Genomic_DNA"/>
</dbReference>
<dbReference type="Pfam" id="PF00046">
    <property type="entry name" value="Homeodomain"/>
    <property type="match status" value="1"/>
</dbReference>
<evidence type="ECO:0000256" key="5">
    <source>
        <dbReference type="ARBA" id="ARBA00023155"/>
    </source>
</evidence>
<evidence type="ECO:0000313" key="10">
    <source>
        <dbReference type="EMBL" id="KAG8563495.1"/>
    </source>
</evidence>
<evidence type="ECO:0000256" key="1">
    <source>
        <dbReference type="ARBA" id="ARBA00004123"/>
    </source>
</evidence>
<protein>
    <recommendedName>
        <fullName evidence="9">Homeobox domain-containing protein</fullName>
    </recommendedName>
</protein>
<comment type="similarity">
    <text evidence="2">Belongs to the SIX/Sine oculis homeobox family.</text>
</comment>
<dbReference type="GO" id="GO:0000978">
    <property type="term" value="F:RNA polymerase II cis-regulatory region sequence-specific DNA binding"/>
    <property type="evidence" value="ECO:0007669"/>
    <property type="project" value="TreeGrafter"/>
</dbReference>
<name>A0AAV7AVY1_ENGPU</name>
<keyword evidence="6 7" id="KW-0539">Nucleus</keyword>
<dbReference type="PANTHER" id="PTHR10390:SF33">
    <property type="entry name" value="PROTEIN OPTIX"/>
    <property type="match status" value="1"/>
</dbReference>
<dbReference type="AlphaFoldDB" id="A0AAV7AVY1"/>
<keyword evidence="3" id="KW-0217">Developmental protein</keyword>
<dbReference type="InterPro" id="IPR009057">
    <property type="entry name" value="Homeodomain-like_sf"/>
</dbReference>
<keyword evidence="11" id="KW-1185">Reference proteome</keyword>
<dbReference type="InterPro" id="IPR017970">
    <property type="entry name" value="Homeobox_CS"/>
</dbReference>
<dbReference type="Gene3D" id="1.10.10.60">
    <property type="entry name" value="Homeodomain-like"/>
    <property type="match status" value="1"/>
</dbReference>
<gene>
    <name evidence="10" type="ORF">GDO81_016102</name>
</gene>
<feature type="DNA-binding region" description="Homeobox" evidence="7">
    <location>
        <begin position="74"/>
        <end position="133"/>
    </location>
</feature>
<dbReference type="SUPFAM" id="SSF46689">
    <property type="entry name" value="Homeodomain-like"/>
    <property type="match status" value="1"/>
</dbReference>
<dbReference type="GO" id="GO:0005634">
    <property type="term" value="C:nucleus"/>
    <property type="evidence" value="ECO:0007669"/>
    <property type="project" value="UniProtKB-SubCell"/>
</dbReference>
<dbReference type="PANTHER" id="PTHR10390">
    <property type="entry name" value="HOMEOBOX PROTEIN SIX"/>
    <property type="match status" value="1"/>
</dbReference>
<comment type="caution">
    <text evidence="10">The sequence shown here is derived from an EMBL/GenBank/DDBJ whole genome shotgun (WGS) entry which is preliminary data.</text>
</comment>
<evidence type="ECO:0000256" key="7">
    <source>
        <dbReference type="PROSITE-ProRule" id="PRU00108"/>
    </source>
</evidence>
<comment type="subcellular location">
    <subcellularLocation>
        <location evidence="1 7 8">Nucleus</location>
    </subcellularLocation>
</comment>
<evidence type="ECO:0000256" key="2">
    <source>
        <dbReference type="ARBA" id="ARBA00008161"/>
    </source>
</evidence>
<evidence type="ECO:0000313" key="11">
    <source>
        <dbReference type="Proteomes" id="UP000824782"/>
    </source>
</evidence>
<dbReference type="PROSITE" id="PS50071">
    <property type="entry name" value="HOMEOBOX_2"/>
    <property type="match status" value="1"/>
</dbReference>
<dbReference type="CDD" id="cd00086">
    <property type="entry name" value="homeodomain"/>
    <property type="match status" value="1"/>
</dbReference>
<keyword evidence="4 7" id="KW-0238">DNA-binding</keyword>
<dbReference type="FunFam" id="1.10.10.60:FF:000046">
    <property type="entry name" value="SIX homeobox 3"/>
    <property type="match status" value="1"/>
</dbReference>
<dbReference type="InterPro" id="IPR001356">
    <property type="entry name" value="HD"/>
</dbReference>
<dbReference type="PROSITE" id="PS00027">
    <property type="entry name" value="HOMEOBOX_1"/>
    <property type="match status" value="1"/>
</dbReference>
<evidence type="ECO:0000256" key="8">
    <source>
        <dbReference type="RuleBase" id="RU000682"/>
    </source>
</evidence>
<evidence type="ECO:0000256" key="6">
    <source>
        <dbReference type="ARBA" id="ARBA00023242"/>
    </source>
</evidence>
<dbReference type="GO" id="GO:0000981">
    <property type="term" value="F:DNA-binding transcription factor activity, RNA polymerase II-specific"/>
    <property type="evidence" value="ECO:0007669"/>
    <property type="project" value="InterPro"/>
</dbReference>
<dbReference type="Proteomes" id="UP000824782">
    <property type="component" value="Unassembled WGS sequence"/>
</dbReference>
<sequence length="139" mass="16256">MALHFPHISLFSPGQISQICSTLQALGEMDHLALFLWSLPPHLSNIHSIKKTISFTLPPIDDRTTIKSTENEEIRRTAHCLKENTRKLLRECYLRNPYPSPAQKRHLSYMTGLRPTQVTNWYKNRRQRDRAVSSRTKFQ</sequence>
<dbReference type="GO" id="GO:0005667">
    <property type="term" value="C:transcription regulator complex"/>
    <property type="evidence" value="ECO:0007669"/>
    <property type="project" value="TreeGrafter"/>
</dbReference>
<proteinExistence type="inferred from homology"/>
<feature type="domain" description="Homeobox" evidence="9">
    <location>
        <begin position="72"/>
        <end position="132"/>
    </location>
</feature>
<keyword evidence="5 7" id="KW-0371">Homeobox</keyword>
<organism evidence="10 11">
    <name type="scientific">Engystomops pustulosus</name>
    <name type="common">Tungara frog</name>
    <name type="synonym">Physalaemus pustulosus</name>
    <dbReference type="NCBI Taxonomy" id="76066"/>
    <lineage>
        <taxon>Eukaryota</taxon>
        <taxon>Metazoa</taxon>
        <taxon>Chordata</taxon>
        <taxon>Craniata</taxon>
        <taxon>Vertebrata</taxon>
        <taxon>Euteleostomi</taxon>
        <taxon>Amphibia</taxon>
        <taxon>Batrachia</taxon>
        <taxon>Anura</taxon>
        <taxon>Neobatrachia</taxon>
        <taxon>Hyloidea</taxon>
        <taxon>Leptodactylidae</taxon>
        <taxon>Leiuperinae</taxon>
        <taxon>Engystomops</taxon>
    </lineage>
</organism>
<dbReference type="SMART" id="SM00389">
    <property type="entry name" value="HOX"/>
    <property type="match status" value="1"/>
</dbReference>
<reference evidence="10" key="1">
    <citation type="thesis" date="2020" institute="ProQuest LLC" country="789 East Eisenhower Parkway, Ann Arbor, MI, USA">
        <title>Comparative Genomics and Chromosome Evolution.</title>
        <authorList>
            <person name="Mudd A.B."/>
        </authorList>
    </citation>
    <scope>NUCLEOTIDE SEQUENCE</scope>
    <source>
        <strain evidence="10">237g6f4</strain>
        <tissue evidence="10">Blood</tissue>
    </source>
</reference>
<accession>A0AAV7AVY1</accession>
<evidence type="ECO:0000259" key="9">
    <source>
        <dbReference type="PROSITE" id="PS50071"/>
    </source>
</evidence>
<evidence type="ECO:0000256" key="3">
    <source>
        <dbReference type="ARBA" id="ARBA00022473"/>
    </source>
</evidence>
<evidence type="ECO:0000256" key="4">
    <source>
        <dbReference type="ARBA" id="ARBA00023125"/>
    </source>
</evidence>